<keyword evidence="2" id="KW-1185">Reference proteome</keyword>
<name>A0A8S0UFE7_OLEEU</name>
<evidence type="ECO:0000313" key="1">
    <source>
        <dbReference type="EMBL" id="CAA3017381.1"/>
    </source>
</evidence>
<gene>
    <name evidence="1" type="ORF">OLEA9_A062893</name>
</gene>
<dbReference type="SUPFAM" id="SSF52047">
    <property type="entry name" value="RNI-like"/>
    <property type="match status" value="1"/>
</dbReference>
<dbReference type="Gramene" id="OE9A062893T1">
    <property type="protein sequence ID" value="OE9A062893C1"/>
    <property type="gene ID" value="OE9A062893"/>
</dbReference>
<sequence>MDQLSPALSILYNSEKVRILDERYDEIFLLGIKIMPDLRYLDVPFLDSAISRLQNLEVLRVGVESIPAYLLSMPKLRHLYVGTFEKYATFSKNCDFGTSITPANFSKNCDCSRINSLQTLFHVLIGDSKDEEILSLTQFFYFHDFLFSSVRLLKLAWKLREEVEIPERSLLEFGPPDLRKPLHQFLQQVGKMAVLGISESFKTIILRVDEVITRAPRQREDRM</sequence>
<protein>
    <submittedName>
        <fullName evidence="1">Uncharacterized protein</fullName>
    </submittedName>
</protein>
<comment type="caution">
    <text evidence="1">The sequence shown here is derived from an EMBL/GenBank/DDBJ whole genome shotgun (WGS) entry which is preliminary data.</text>
</comment>
<evidence type="ECO:0000313" key="2">
    <source>
        <dbReference type="Proteomes" id="UP000594638"/>
    </source>
</evidence>
<proteinExistence type="predicted"/>
<dbReference type="Proteomes" id="UP000594638">
    <property type="component" value="Unassembled WGS sequence"/>
</dbReference>
<dbReference type="EMBL" id="CACTIH010007699">
    <property type="protein sequence ID" value="CAA3017381.1"/>
    <property type="molecule type" value="Genomic_DNA"/>
</dbReference>
<organism evidence="1 2">
    <name type="scientific">Olea europaea subsp. europaea</name>
    <dbReference type="NCBI Taxonomy" id="158383"/>
    <lineage>
        <taxon>Eukaryota</taxon>
        <taxon>Viridiplantae</taxon>
        <taxon>Streptophyta</taxon>
        <taxon>Embryophyta</taxon>
        <taxon>Tracheophyta</taxon>
        <taxon>Spermatophyta</taxon>
        <taxon>Magnoliopsida</taxon>
        <taxon>eudicotyledons</taxon>
        <taxon>Gunneridae</taxon>
        <taxon>Pentapetalae</taxon>
        <taxon>asterids</taxon>
        <taxon>lamiids</taxon>
        <taxon>Lamiales</taxon>
        <taxon>Oleaceae</taxon>
        <taxon>Oleeae</taxon>
        <taxon>Olea</taxon>
    </lineage>
</organism>
<reference evidence="1 2" key="1">
    <citation type="submission" date="2019-12" db="EMBL/GenBank/DDBJ databases">
        <authorList>
            <person name="Alioto T."/>
            <person name="Alioto T."/>
            <person name="Gomez Garrido J."/>
        </authorList>
    </citation>
    <scope>NUCLEOTIDE SEQUENCE [LARGE SCALE GENOMIC DNA]</scope>
</reference>
<accession>A0A8S0UFE7</accession>
<dbReference type="AlphaFoldDB" id="A0A8S0UFE7"/>
<dbReference type="OrthoDB" id="1306208at2759"/>